<evidence type="ECO:0000256" key="4">
    <source>
        <dbReference type="PROSITE-ProRule" id="PRU01343"/>
    </source>
</evidence>
<evidence type="ECO:0000313" key="8">
    <source>
        <dbReference type="Proteomes" id="UP000011116"/>
    </source>
</evidence>
<proteinExistence type="predicted"/>
<dbReference type="Gramene" id="HORVU.MOREX.r3.5HG0481330.1">
    <property type="protein sequence ID" value="HORVU.MOREX.r3.5HG0481330.1"/>
    <property type="gene ID" value="HORVU.MOREX.r3.5HG0481330"/>
</dbReference>
<dbReference type="PANTHER" id="PTHR48133:SF1">
    <property type="entry name" value="BOWMAN-BIRK SERINE PROTEASE INHIBITORS FAMILY DOMAIN-CONTAINING PROTEIN"/>
    <property type="match status" value="1"/>
</dbReference>
<organism evidence="7 8">
    <name type="scientific">Hordeum vulgare subsp. vulgare</name>
    <name type="common">Domesticated barley</name>
    <dbReference type="NCBI Taxonomy" id="112509"/>
    <lineage>
        <taxon>Eukaryota</taxon>
        <taxon>Viridiplantae</taxon>
        <taxon>Streptophyta</taxon>
        <taxon>Embryophyta</taxon>
        <taxon>Tracheophyta</taxon>
        <taxon>Spermatophyta</taxon>
        <taxon>Magnoliopsida</taxon>
        <taxon>Liliopsida</taxon>
        <taxon>Poales</taxon>
        <taxon>Poaceae</taxon>
        <taxon>BOP clade</taxon>
        <taxon>Pooideae</taxon>
        <taxon>Triticodae</taxon>
        <taxon>Triticeae</taxon>
        <taxon>Hordeinae</taxon>
        <taxon>Hordeum</taxon>
    </lineage>
</organism>
<evidence type="ECO:0000256" key="3">
    <source>
        <dbReference type="ARBA" id="ARBA00022833"/>
    </source>
</evidence>
<dbReference type="GO" id="GO:0008270">
    <property type="term" value="F:zinc ion binding"/>
    <property type="evidence" value="ECO:0007669"/>
    <property type="project" value="UniProtKB-KW"/>
</dbReference>
<protein>
    <recommendedName>
        <fullName evidence="6">GRF-type domain-containing protein</fullName>
    </recommendedName>
</protein>
<evidence type="ECO:0000259" key="6">
    <source>
        <dbReference type="PROSITE" id="PS51999"/>
    </source>
</evidence>
<name>A0A8I6XSI6_HORVV</name>
<evidence type="ECO:0000256" key="1">
    <source>
        <dbReference type="ARBA" id="ARBA00022723"/>
    </source>
</evidence>
<reference evidence="8" key="1">
    <citation type="journal article" date="2012" name="Nature">
        <title>A physical, genetic and functional sequence assembly of the barley genome.</title>
        <authorList>
            <consortium name="The International Barley Genome Sequencing Consortium"/>
            <person name="Mayer K.F."/>
            <person name="Waugh R."/>
            <person name="Brown J.W."/>
            <person name="Schulman A."/>
            <person name="Langridge P."/>
            <person name="Platzer M."/>
            <person name="Fincher G.B."/>
            <person name="Muehlbauer G.J."/>
            <person name="Sato K."/>
            <person name="Close T.J."/>
            <person name="Wise R.P."/>
            <person name="Stein N."/>
        </authorList>
    </citation>
    <scope>NUCLEOTIDE SEQUENCE [LARGE SCALE GENOMIC DNA]</scope>
    <source>
        <strain evidence="8">cv. Morex</strain>
    </source>
</reference>
<keyword evidence="3" id="KW-0862">Zinc</keyword>
<reference evidence="7" key="3">
    <citation type="submission" date="2022-01" db="UniProtKB">
        <authorList>
            <consortium name="EnsemblPlants"/>
        </authorList>
    </citation>
    <scope>IDENTIFICATION</scope>
    <source>
        <strain evidence="7">subsp. vulgare</strain>
    </source>
</reference>
<dbReference type="InterPro" id="IPR010666">
    <property type="entry name" value="Znf_GRF"/>
</dbReference>
<dbReference type="PROSITE" id="PS51999">
    <property type="entry name" value="ZF_GRF"/>
    <property type="match status" value="1"/>
</dbReference>
<keyword evidence="1" id="KW-0479">Metal-binding</keyword>
<feature type="compositionally biased region" description="Basic residues" evidence="5">
    <location>
        <begin position="178"/>
        <end position="187"/>
    </location>
</feature>
<evidence type="ECO:0000313" key="7">
    <source>
        <dbReference type="EnsemblPlants" id="HORVU.MOREX.r3.5HG0481330.1"/>
    </source>
</evidence>
<accession>A0A8I6XSI6</accession>
<dbReference type="PANTHER" id="PTHR48133">
    <property type="entry name" value="GRF-TYPE DOMAIN-CONTAINING PROTEIN"/>
    <property type="match status" value="1"/>
</dbReference>
<sequence length="187" mass="22406">MSSSGSMTRPLCADQWDMPKKWMAAELDKIKEKDVPTLSCWCGDVCKVKVSNDRKTEWIEGRRFFVCPNYAHDKPRPTNGYDLPPSPPPLCKYFSWIDHEVPQRIQEAQYRDAVWRQRLFNESLAREEERERREKEKKEKKKREEEKKHKEKEARQEERERKLARARGAQAEDEARDKKGKWPRTTQ</sequence>
<keyword evidence="2 4" id="KW-0863">Zinc-finger</keyword>
<dbReference type="Proteomes" id="UP000011116">
    <property type="component" value="Chromosome 5H"/>
</dbReference>
<feature type="compositionally biased region" description="Basic and acidic residues" evidence="5">
    <location>
        <begin position="126"/>
        <end position="163"/>
    </location>
</feature>
<reference evidence="7" key="2">
    <citation type="submission" date="2020-10" db="EMBL/GenBank/DDBJ databases">
        <authorList>
            <person name="Scholz U."/>
            <person name="Mascher M."/>
            <person name="Fiebig A."/>
        </authorList>
    </citation>
    <scope>NUCLEOTIDE SEQUENCE [LARGE SCALE GENOMIC DNA]</scope>
    <source>
        <strain evidence="7">cv. Morex</strain>
    </source>
</reference>
<evidence type="ECO:0000256" key="2">
    <source>
        <dbReference type="ARBA" id="ARBA00022771"/>
    </source>
</evidence>
<evidence type="ECO:0000256" key="5">
    <source>
        <dbReference type="SAM" id="MobiDB-lite"/>
    </source>
</evidence>
<dbReference type="AlphaFoldDB" id="A0A8I6XSI6"/>
<keyword evidence="8" id="KW-1185">Reference proteome</keyword>
<dbReference type="EnsemblPlants" id="HORVU.MOREX.r3.5HG0481330.1">
    <property type="protein sequence ID" value="HORVU.MOREX.r3.5HG0481330.1"/>
    <property type="gene ID" value="HORVU.MOREX.r3.5HG0481330"/>
</dbReference>
<feature type="region of interest" description="Disordered" evidence="5">
    <location>
        <begin position="126"/>
        <end position="187"/>
    </location>
</feature>
<feature type="domain" description="GRF-type" evidence="6">
    <location>
        <begin position="40"/>
        <end position="100"/>
    </location>
</feature>
<dbReference type="Gramene" id="HORVU.MOREX.r2.5HG0398950.1">
    <property type="protein sequence ID" value="HORVU.MOREX.r2.5HG0398950.1"/>
    <property type="gene ID" value="HORVU.MOREX.r2.5HG0398950"/>
</dbReference>